<organism evidence="1 2">
    <name type="scientific">Tetranychus urticae</name>
    <name type="common">Two-spotted spider mite</name>
    <dbReference type="NCBI Taxonomy" id="32264"/>
    <lineage>
        <taxon>Eukaryota</taxon>
        <taxon>Metazoa</taxon>
        <taxon>Ecdysozoa</taxon>
        <taxon>Arthropoda</taxon>
        <taxon>Chelicerata</taxon>
        <taxon>Arachnida</taxon>
        <taxon>Acari</taxon>
        <taxon>Acariformes</taxon>
        <taxon>Trombidiformes</taxon>
        <taxon>Prostigmata</taxon>
        <taxon>Eleutherengona</taxon>
        <taxon>Raphignathae</taxon>
        <taxon>Tetranychoidea</taxon>
        <taxon>Tetranychidae</taxon>
        <taxon>Tetranychus</taxon>
    </lineage>
</organism>
<evidence type="ECO:0000313" key="2">
    <source>
        <dbReference type="Proteomes" id="UP000015104"/>
    </source>
</evidence>
<reference evidence="1" key="2">
    <citation type="submission" date="2015-06" db="UniProtKB">
        <authorList>
            <consortium name="EnsemblMetazoa"/>
        </authorList>
    </citation>
    <scope>IDENTIFICATION</scope>
</reference>
<dbReference type="AlphaFoldDB" id="T1JSG8"/>
<sequence length="21" mass="2197">MAVATILCNIGLTLVLNAHQT</sequence>
<keyword evidence="2" id="KW-1185">Reference proteome</keyword>
<accession>T1JSG8</accession>
<dbReference type="HOGENOM" id="CLU_3427004_0_0_1"/>
<protein>
    <submittedName>
        <fullName evidence="1">Uncharacterized protein</fullName>
    </submittedName>
</protein>
<reference evidence="2" key="1">
    <citation type="submission" date="2011-08" db="EMBL/GenBank/DDBJ databases">
        <authorList>
            <person name="Rombauts S."/>
        </authorList>
    </citation>
    <scope>NUCLEOTIDE SEQUENCE</scope>
    <source>
        <strain evidence="2">London</strain>
    </source>
</reference>
<proteinExistence type="predicted"/>
<dbReference type="EMBL" id="CAEY01000461">
    <property type="status" value="NOT_ANNOTATED_CDS"/>
    <property type="molecule type" value="Genomic_DNA"/>
</dbReference>
<name>T1JSG8_TETUR</name>
<dbReference type="Proteomes" id="UP000015104">
    <property type="component" value="Unassembled WGS sequence"/>
</dbReference>
<evidence type="ECO:0000313" key="1">
    <source>
        <dbReference type="EnsemblMetazoa" id="tetur01g10460.1"/>
    </source>
</evidence>
<dbReference type="EnsemblMetazoa" id="tetur01g10460.1">
    <property type="protein sequence ID" value="tetur01g10460.1"/>
    <property type="gene ID" value="tetur01g10460"/>
</dbReference>